<feature type="compositionally biased region" description="Polar residues" evidence="1">
    <location>
        <begin position="70"/>
        <end position="85"/>
    </location>
</feature>
<sequence length="104" mass="11195">MKLLALSLIAMFMVTVIALIIPVDSMDDASGLVKRQNPVPVSAPTDDPVLNRAFFSTPTDDPTPSITPVLKSTPTHVLRSDSTSPPVLRFTPTPNPKPIFSDIL</sequence>
<keyword evidence="4" id="KW-1185">Reference proteome</keyword>
<feature type="compositionally biased region" description="Low complexity" evidence="1">
    <location>
        <begin position="57"/>
        <end position="68"/>
    </location>
</feature>
<dbReference type="EMBL" id="JAFCIX010000031">
    <property type="protein sequence ID" value="KAH6600534.1"/>
    <property type="molecule type" value="Genomic_DNA"/>
</dbReference>
<gene>
    <name evidence="3" type="ORF">BASA50_002234</name>
</gene>
<feature type="signal peptide" evidence="2">
    <location>
        <begin position="1"/>
        <end position="18"/>
    </location>
</feature>
<accession>A0ABQ8FLX7</accession>
<keyword evidence="2" id="KW-0732">Signal</keyword>
<evidence type="ECO:0000313" key="3">
    <source>
        <dbReference type="EMBL" id="KAH6600534.1"/>
    </source>
</evidence>
<proteinExistence type="predicted"/>
<name>A0ABQ8FLX7_9FUNG</name>
<organism evidence="3 4">
    <name type="scientific">Batrachochytrium salamandrivorans</name>
    <dbReference type="NCBI Taxonomy" id="1357716"/>
    <lineage>
        <taxon>Eukaryota</taxon>
        <taxon>Fungi</taxon>
        <taxon>Fungi incertae sedis</taxon>
        <taxon>Chytridiomycota</taxon>
        <taxon>Chytridiomycota incertae sedis</taxon>
        <taxon>Chytridiomycetes</taxon>
        <taxon>Rhizophydiales</taxon>
        <taxon>Rhizophydiales incertae sedis</taxon>
        <taxon>Batrachochytrium</taxon>
    </lineage>
</organism>
<comment type="caution">
    <text evidence="3">The sequence shown here is derived from an EMBL/GenBank/DDBJ whole genome shotgun (WGS) entry which is preliminary data.</text>
</comment>
<feature type="region of interest" description="Disordered" evidence="1">
    <location>
        <begin position="57"/>
        <end position="94"/>
    </location>
</feature>
<feature type="chain" id="PRO_5046653178" evidence="2">
    <location>
        <begin position="19"/>
        <end position="104"/>
    </location>
</feature>
<reference evidence="3 4" key="1">
    <citation type="submission" date="2021-02" db="EMBL/GenBank/DDBJ databases">
        <title>Variation within the Batrachochytrium salamandrivorans European outbreak.</title>
        <authorList>
            <person name="Kelly M."/>
            <person name="Pasmans F."/>
            <person name="Shea T.P."/>
            <person name="Munoz J.F."/>
            <person name="Carranza S."/>
            <person name="Cuomo C.A."/>
            <person name="Martel A."/>
        </authorList>
    </citation>
    <scope>NUCLEOTIDE SEQUENCE [LARGE SCALE GENOMIC DNA]</scope>
    <source>
        <strain evidence="3 4">AMFP18/2</strain>
    </source>
</reference>
<evidence type="ECO:0000313" key="4">
    <source>
        <dbReference type="Proteomes" id="UP001648503"/>
    </source>
</evidence>
<protein>
    <submittedName>
        <fullName evidence="3">Uncharacterized protein</fullName>
    </submittedName>
</protein>
<evidence type="ECO:0000256" key="2">
    <source>
        <dbReference type="SAM" id="SignalP"/>
    </source>
</evidence>
<evidence type="ECO:0000256" key="1">
    <source>
        <dbReference type="SAM" id="MobiDB-lite"/>
    </source>
</evidence>
<dbReference type="Proteomes" id="UP001648503">
    <property type="component" value="Unassembled WGS sequence"/>
</dbReference>